<dbReference type="SUPFAM" id="SSF51126">
    <property type="entry name" value="Pectin lyase-like"/>
    <property type="match status" value="1"/>
</dbReference>
<dbReference type="Gene3D" id="2.160.20.10">
    <property type="entry name" value="Single-stranded right-handed beta-helix, Pectin lyase-like"/>
    <property type="match status" value="1"/>
</dbReference>
<dbReference type="AlphaFoldDB" id="A0A0F9P3K2"/>
<feature type="non-terminal residue" evidence="1">
    <location>
        <position position="1"/>
    </location>
</feature>
<dbReference type="InterPro" id="IPR011050">
    <property type="entry name" value="Pectin_lyase_fold/virulence"/>
</dbReference>
<accession>A0A0F9P3K2</accession>
<sequence>VTSSTISNPVTGQRITLYLAQDGTGGWTFAWPANVQLRKSTYVVADDISAVSVIKLYFDGTNWRETGRDADEVGYVPTPVTSGGNLGTATRLFDAYIRGNEIAGVRLVGGDLATIQAAHDNLPAGGGVIVINSDETISSTLTLSKSNVSLLVGSATTLTLSAQVTVSGDDVEIVCGRGGTVTVNFGSGNANLYVTGDRFALRGCTFDGASFAVAFPNILVFGADDAEFTGNRFINHASTQALMQIEDSDGALVESNWFTAATGNRFVYLLNDTSNTGRHRALHNKLERSNSAFFIHIDRSDENEVGWNYIRSTTQGASLEGVNIGTGDRNFIHDNTILDTGDSGIVVLSSTAACGSRANSIVSNIVAGNDLNGIGLTGGACETLIANNSTFNNGQGVDGSNEAGISLRTFDAISVHPVQDTLIVGNLSFDNQGSPTQAEGISLLDQGTGAVTNTIIQGNYLFSNVTADIEQSGDANTRLIQWDSSNSRFRVVPSIYLPNGSANGIFILDSGGTHRRILSVQNGAFTNATTFLSAGGGVELVDVAGTTSIHTVSDAGVTSNRRLTAGLGTTLVAGDIAIVTTGAWGDTANATVGSVTGKDQWFQWTITAGGANTGANPTIVITFTDGAWTVAAPIVTCNRQDFNAPATVTVTVTSVTTTVITLTFDGTPTATNTYKFSCHVGGV</sequence>
<comment type="caution">
    <text evidence="1">The sequence shown here is derived from an EMBL/GenBank/DDBJ whole genome shotgun (WGS) entry which is preliminary data.</text>
</comment>
<dbReference type="InterPro" id="IPR006626">
    <property type="entry name" value="PbH1"/>
</dbReference>
<gene>
    <name evidence="1" type="ORF">LCGC14_0892800</name>
</gene>
<evidence type="ECO:0000313" key="1">
    <source>
        <dbReference type="EMBL" id="KKN24654.1"/>
    </source>
</evidence>
<name>A0A0F9P3K2_9ZZZZ</name>
<dbReference type="SMART" id="SM00710">
    <property type="entry name" value="PbH1"/>
    <property type="match status" value="8"/>
</dbReference>
<organism evidence="1">
    <name type="scientific">marine sediment metagenome</name>
    <dbReference type="NCBI Taxonomy" id="412755"/>
    <lineage>
        <taxon>unclassified sequences</taxon>
        <taxon>metagenomes</taxon>
        <taxon>ecological metagenomes</taxon>
    </lineage>
</organism>
<dbReference type="InterPro" id="IPR012334">
    <property type="entry name" value="Pectin_lyas_fold"/>
</dbReference>
<reference evidence="1" key="1">
    <citation type="journal article" date="2015" name="Nature">
        <title>Complex archaea that bridge the gap between prokaryotes and eukaryotes.</title>
        <authorList>
            <person name="Spang A."/>
            <person name="Saw J.H."/>
            <person name="Jorgensen S.L."/>
            <person name="Zaremba-Niedzwiedzka K."/>
            <person name="Martijn J."/>
            <person name="Lind A.E."/>
            <person name="van Eijk R."/>
            <person name="Schleper C."/>
            <person name="Guy L."/>
            <person name="Ettema T.J."/>
        </authorList>
    </citation>
    <scope>NUCLEOTIDE SEQUENCE</scope>
</reference>
<proteinExistence type="predicted"/>
<dbReference type="EMBL" id="LAZR01002867">
    <property type="protein sequence ID" value="KKN24654.1"/>
    <property type="molecule type" value="Genomic_DNA"/>
</dbReference>
<protein>
    <submittedName>
        <fullName evidence="1">Uncharacterized protein</fullName>
    </submittedName>
</protein>